<dbReference type="NCBIfam" id="TIGR01200">
    <property type="entry name" value="GLPGLI"/>
    <property type="match status" value="1"/>
</dbReference>
<gene>
    <name evidence="1" type="ORF">BBD32_13640</name>
</gene>
<protein>
    <recommendedName>
        <fullName evidence="3">GLPGLI family protein</fullName>
    </recommendedName>
</protein>
<proteinExistence type="predicted"/>
<evidence type="ECO:0000313" key="2">
    <source>
        <dbReference type="Proteomes" id="UP000190848"/>
    </source>
</evidence>
<evidence type="ECO:0008006" key="3">
    <source>
        <dbReference type="Google" id="ProtNLM"/>
    </source>
</evidence>
<organism evidence="1 2">
    <name type="scientific">Elizabethkingia anophelis</name>
    <dbReference type="NCBI Taxonomy" id="1117645"/>
    <lineage>
        <taxon>Bacteria</taxon>
        <taxon>Pseudomonadati</taxon>
        <taxon>Bacteroidota</taxon>
        <taxon>Flavobacteriia</taxon>
        <taxon>Flavobacteriales</taxon>
        <taxon>Weeksellaceae</taxon>
        <taxon>Elizabethkingia</taxon>
    </lineage>
</organism>
<name>A0AAU8UWT6_9FLAO</name>
<dbReference type="RefSeq" id="WP_078396395.1">
    <property type="nucleotide sequence ID" value="NZ_CP016374.1"/>
</dbReference>
<dbReference type="Pfam" id="PF09697">
    <property type="entry name" value="Porph_ging"/>
    <property type="match status" value="1"/>
</dbReference>
<sequence length="284" mass="33514">MKHVSFFLTVFGTVFIMAQDRANRFFYELTYRAKKGGDVEKIMTILDVTSEKSIYRDYTIPSQDSVAKMKYEALQKAGSAMSGNLSNMLVKPVFPWRITKIYPEMRKGMYQEYFIDANYQYSFEQKFNWKILLDKKKISDYNCQNASVEFGGRKWIAWFTTDIPIQDGPYKFYGLPGLIVKVEDNKGDYSWELKGNRKLDNFQEYSYAESLFPNRKKVIDISKEKFLKLQSNFKNDPLGSIRGIFPVEIMDKPFDEKFTVREFLNDQEKQLKKMYDTDNPIELK</sequence>
<dbReference type="Proteomes" id="UP000190848">
    <property type="component" value="Chromosome"/>
</dbReference>
<dbReference type="EMBL" id="CP016374">
    <property type="protein sequence ID" value="AQX02425.1"/>
    <property type="molecule type" value="Genomic_DNA"/>
</dbReference>
<reference evidence="1 2" key="1">
    <citation type="submission" date="2016-07" db="EMBL/GenBank/DDBJ databases">
        <title>Revisiting the taxonomy of the Elizabethkingia Genus using Whole-Genome Sequencing, Optical Mapping, and MALDI-TOF, along with proposal of three novel Elizabethkingia species: Elizabethkingia bruuniana sp. nov., Elizabethkingia ursingii sp. nov., and Elizabethkingia occulta sp. nov.</title>
        <authorList>
            <person name="Nicholson A.C."/>
        </authorList>
    </citation>
    <scope>NUCLEOTIDE SEQUENCE [LARGE SCALE GENOMIC DNA]</scope>
    <source>
        <strain evidence="1 2">F3201</strain>
    </source>
</reference>
<dbReference type="AlphaFoldDB" id="A0AAU8UWT6"/>
<accession>A0AAU8UWT6</accession>
<evidence type="ECO:0000313" key="1">
    <source>
        <dbReference type="EMBL" id="AQX02425.1"/>
    </source>
</evidence>
<dbReference type="InterPro" id="IPR005901">
    <property type="entry name" value="GLPGLI"/>
</dbReference>